<organism evidence="1 2">
    <name type="scientific">Hypothenemus hampei</name>
    <name type="common">Coffee berry borer</name>
    <dbReference type="NCBI Taxonomy" id="57062"/>
    <lineage>
        <taxon>Eukaryota</taxon>
        <taxon>Metazoa</taxon>
        <taxon>Ecdysozoa</taxon>
        <taxon>Arthropoda</taxon>
        <taxon>Hexapoda</taxon>
        <taxon>Insecta</taxon>
        <taxon>Pterygota</taxon>
        <taxon>Neoptera</taxon>
        <taxon>Endopterygota</taxon>
        <taxon>Coleoptera</taxon>
        <taxon>Polyphaga</taxon>
        <taxon>Cucujiformia</taxon>
        <taxon>Curculionidae</taxon>
        <taxon>Scolytinae</taxon>
        <taxon>Hypothenemus</taxon>
    </lineage>
</organism>
<accession>A0ABD1E389</accession>
<name>A0ABD1E389_HYPHA</name>
<gene>
    <name evidence="1" type="ORF">ABEB36_014019</name>
</gene>
<sequence>MGKNLRKNFSTGNYKMSFYKIKDCQKLSLTFVYPYYPYYPYIKGFFIRMYATHVQPL</sequence>
<comment type="caution">
    <text evidence="1">The sequence shown here is derived from an EMBL/GenBank/DDBJ whole genome shotgun (WGS) entry which is preliminary data.</text>
</comment>
<proteinExistence type="predicted"/>
<protein>
    <submittedName>
        <fullName evidence="1">Uncharacterized protein</fullName>
    </submittedName>
</protein>
<evidence type="ECO:0000313" key="2">
    <source>
        <dbReference type="Proteomes" id="UP001566132"/>
    </source>
</evidence>
<keyword evidence="2" id="KW-1185">Reference proteome</keyword>
<reference evidence="1 2" key="1">
    <citation type="submission" date="2024-05" db="EMBL/GenBank/DDBJ databases">
        <title>Genetic variation in Jamaican populations of the coffee berry borer (Hypothenemus hampei).</title>
        <authorList>
            <person name="Errbii M."/>
            <person name="Myrie A."/>
        </authorList>
    </citation>
    <scope>NUCLEOTIDE SEQUENCE [LARGE SCALE GENOMIC DNA]</scope>
    <source>
        <strain evidence="1">JA-Hopewell-2020-01-JO</strain>
        <tissue evidence="1">Whole body</tissue>
    </source>
</reference>
<dbReference type="Proteomes" id="UP001566132">
    <property type="component" value="Unassembled WGS sequence"/>
</dbReference>
<dbReference type="AlphaFoldDB" id="A0ABD1E389"/>
<dbReference type="EMBL" id="JBDJPC010000012">
    <property type="protein sequence ID" value="KAL1489074.1"/>
    <property type="molecule type" value="Genomic_DNA"/>
</dbReference>
<evidence type="ECO:0000313" key="1">
    <source>
        <dbReference type="EMBL" id="KAL1489074.1"/>
    </source>
</evidence>